<protein>
    <submittedName>
        <fullName evidence="2">Uncharacterized protein</fullName>
    </submittedName>
</protein>
<evidence type="ECO:0000313" key="2">
    <source>
        <dbReference type="EMBL" id="TNN69183.1"/>
    </source>
</evidence>
<dbReference type="AlphaFoldDB" id="A0A4Z2HW39"/>
<evidence type="ECO:0000256" key="1">
    <source>
        <dbReference type="SAM" id="MobiDB-lite"/>
    </source>
</evidence>
<name>A0A4Z2HW39_9TELE</name>
<dbReference type="Proteomes" id="UP000314294">
    <property type="component" value="Unassembled WGS sequence"/>
</dbReference>
<dbReference type="EMBL" id="SRLO01000179">
    <property type="protein sequence ID" value="TNN69183.1"/>
    <property type="molecule type" value="Genomic_DNA"/>
</dbReference>
<feature type="region of interest" description="Disordered" evidence="1">
    <location>
        <begin position="1"/>
        <end position="26"/>
    </location>
</feature>
<evidence type="ECO:0000313" key="3">
    <source>
        <dbReference type="Proteomes" id="UP000314294"/>
    </source>
</evidence>
<comment type="caution">
    <text evidence="2">The sequence shown here is derived from an EMBL/GenBank/DDBJ whole genome shotgun (WGS) entry which is preliminary data.</text>
</comment>
<accession>A0A4Z2HW39</accession>
<sequence length="66" mass="7295">MASRSSSDLVPLPERRDSKSPSRCGPIRAEQRLFSSPRLISLRQRSSVAILLLSFGSRYQTGKCTG</sequence>
<gene>
    <name evidence="2" type="ORF">EYF80_020650</name>
</gene>
<keyword evidence="3" id="KW-1185">Reference proteome</keyword>
<reference evidence="2 3" key="1">
    <citation type="submission" date="2019-03" db="EMBL/GenBank/DDBJ databases">
        <title>First draft genome of Liparis tanakae, snailfish: a comprehensive survey of snailfish specific genes.</title>
        <authorList>
            <person name="Kim W."/>
            <person name="Song I."/>
            <person name="Jeong J.-H."/>
            <person name="Kim D."/>
            <person name="Kim S."/>
            <person name="Ryu S."/>
            <person name="Song J.Y."/>
            <person name="Lee S.K."/>
        </authorList>
    </citation>
    <scope>NUCLEOTIDE SEQUENCE [LARGE SCALE GENOMIC DNA]</scope>
    <source>
        <tissue evidence="2">Muscle</tissue>
    </source>
</reference>
<organism evidence="2 3">
    <name type="scientific">Liparis tanakae</name>
    <name type="common">Tanaka's snailfish</name>
    <dbReference type="NCBI Taxonomy" id="230148"/>
    <lineage>
        <taxon>Eukaryota</taxon>
        <taxon>Metazoa</taxon>
        <taxon>Chordata</taxon>
        <taxon>Craniata</taxon>
        <taxon>Vertebrata</taxon>
        <taxon>Euteleostomi</taxon>
        <taxon>Actinopterygii</taxon>
        <taxon>Neopterygii</taxon>
        <taxon>Teleostei</taxon>
        <taxon>Neoteleostei</taxon>
        <taxon>Acanthomorphata</taxon>
        <taxon>Eupercaria</taxon>
        <taxon>Perciformes</taxon>
        <taxon>Cottioidei</taxon>
        <taxon>Cottales</taxon>
        <taxon>Liparidae</taxon>
        <taxon>Liparis</taxon>
    </lineage>
</organism>
<proteinExistence type="predicted"/>